<organism evidence="1 2">
    <name type="scientific">Arthrobacter humicola</name>
    <dbReference type="NCBI Taxonomy" id="409291"/>
    <lineage>
        <taxon>Bacteria</taxon>
        <taxon>Bacillati</taxon>
        <taxon>Actinomycetota</taxon>
        <taxon>Actinomycetes</taxon>
        <taxon>Micrococcales</taxon>
        <taxon>Micrococcaceae</taxon>
        <taxon>Arthrobacter</taxon>
    </lineage>
</organism>
<sequence>MEKDVMTTSTATTLANVVASPPSGRPKAMVFDHHEYAASVILRGRPVPWDNATAYAAFFAQAQGLLRPDVALLDLDRLYGHLTAGNTRLETGMAARSRTGFALRTLLGDEDLNRAVLDFVTVFAKTARQPVVLRIPSPMMWLTDTHHFSGADDTSALDADNAENASMYVSDWLRAFAGLPVAGLLLDNRTSAGASRGVHVPLETYTPIANLAGNYRWTLGQLDDDQARLHGDAAVGAYIPAGFWLGSDAELPAGDFYLGEIPSAASPEGVLARLETLG</sequence>
<dbReference type="Proteomes" id="UP001500102">
    <property type="component" value="Unassembled WGS sequence"/>
</dbReference>
<comment type="caution">
    <text evidence="1">The sequence shown here is derived from an EMBL/GenBank/DDBJ whole genome shotgun (WGS) entry which is preliminary data.</text>
</comment>
<accession>A0ABN2YGN6</accession>
<reference evidence="1 2" key="1">
    <citation type="journal article" date="2019" name="Int. J. Syst. Evol. Microbiol.">
        <title>The Global Catalogue of Microorganisms (GCM) 10K type strain sequencing project: providing services to taxonomists for standard genome sequencing and annotation.</title>
        <authorList>
            <consortium name="The Broad Institute Genomics Platform"/>
            <consortium name="The Broad Institute Genome Sequencing Center for Infectious Disease"/>
            <person name="Wu L."/>
            <person name="Ma J."/>
        </authorList>
    </citation>
    <scope>NUCLEOTIDE SEQUENCE [LARGE SCALE GENOMIC DNA]</scope>
    <source>
        <strain evidence="1 2">JCM 15921</strain>
    </source>
</reference>
<name>A0ABN2YGN6_9MICC</name>
<evidence type="ECO:0000313" key="2">
    <source>
        <dbReference type="Proteomes" id="UP001500102"/>
    </source>
</evidence>
<evidence type="ECO:0000313" key="1">
    <source>
        <dbReference type="EMBL" id="GAA2125690.1"/>
    </source>
</evidence>
<proteinExistence type="predicted"/>
<dbReference type="EMBL" id="BAAAQB010000006">
    <property type="protein sequence ID" value="GAA2125690.1"/>
    <property type="molecule type" value="Genomic_DNA"/>
</dbReference>
<protein>
    <submittedName>
        <fullName evidence="1">Uncharacterized protein</fullName>
    </submittedName>
</protein>
<keyword evidence="2" id="KW-1185">Reference proteome</keyword>
<gene>
    <name evidence="1" type="ORF">GCM10009825_02170</name>
</gene>